<evidence type="ECO:0000313" key="3">
    <source>
        <dbReference type="Proteomes" id="UP001194580"/>
    </source>
</evidence>
<keyword evidence="3" id="KW-1185">Reference proteome</keyword>
<dbReference type="Proteomes" id="UP001194580">
    <property type="component" value="Unassembled WGS sequence"/>
</dbReference>
<proteinExistence type="predicted"/>
<reference evidence="2" key="1">
    <citation type="journal article" date="2020" name="Fungal Divers.">
        <title>Resolving the Mortierellaceae phylogeny through synthesis of multi-gene phylogenetics and phylogenomics.</title>
        <authorList>
            <person name="Vandepol N."/>
            <person name="Liber J."/>
            <person name="Desiro A."/>
            <person name="Na H."/>
            <person name="Kennedy M."/>
            <person name="Barry K."/>
            <person name="Grigoriev I.V."/>
            <person name="Miller A.N."/>
            <person name="O'Donnell K."/>
            <person name="Stajich J.E."/>
            <person name="Bonito G."/>
        </authorList>
    </citation>
    <scope>NUCLEOTIDE SEQUENCE</scope>
    <source>
        <strain evidence="2">NRRL 28262</strain>
    </source>
</reference>
<name>A0AAD4DAY6_9FUNG</name>
<protein>
    <submittedName>
        <fullName evidence="2">Uncharacterized protein</fullName>
    </submittedName>
</protein>
<feature type="region of interest" description="Disordered" evidence="1">
    <location>
        <begin position="59"/>
        <end position="87"/>
    </location>
</feature>
<sequence>MKRAVLRIATALIPCGFFEDPLTGVDYVLKHFIHLEQGLLANLVRSSLNYARIREFGRESAPDRNVRSKKPPHSTDHDQGHVTSSKRTLDDIDFEPMPFGSPEWSGKRARMESQLLNLTSLESAACSSIVSASQFSQWPGKQQSSGLLPWSPSDHLLGMLGKFTDHAALSHTASQGPRGVQPQLSVNNLRTISIILYLWTHDTSHQEAQGSAQKAEELAGIVELIGKQYLRWVLSPGMHVTTKR</sequence>
<comment type="caution">
    <text evidence="2">The sequence shown here is derived from an EMBL/GenBank/DDBJ whole genome shotgun (WGS) entry which is preliminary data.</text>
</comment>
<dbReference type="AlphaFoldDB" id="A0AAD4DAY6"/>
<evidence type="ECO:0000313" key="2">
    <source>
        <dbReference type="EMBL" id="KAG0273106.1"/>
    </source>
</evidence>
<organism evidence="2 3">
    <name type="scientific">Linnemannia exigua</name>
    <dbReference type="NCBI Taxonomy" id="604196"/>
    <lineage>
        <taxon>Eukaryota</taxon>
        <taxon>Fungi</taxon>
        <taxon>Fungi incertae sedis</taxon>
        <taxon>Mucoromycota</taxon>
        <taxon>Mortierellomycotina</taxon>
        <taxon>Mortierellomycetes</taxon>
        <taxon>Mortierellales</taxon>
        <taxon>Mortierellaceae</taxon>
        <taxon>Linnemannia</taxon>
    </lineage>
</organism>
<accession>A0AAD4DAY6</accession>
<gene>
    <name evidence="2" type="ORF">BGZ95_011098</name>
</gene>
<dbReference type="EMBL" id="JAAAIL010000800">
    <property type="protein sequence ID" value="KAG0273106.1"/>
    <property type="molecule type" value="Genomic_DNA"/>
</dbReference>
<evidence type="ECO:0000256" key="1">
    <source>
        <dbReference type="SAM" id="MobiDB-lite"/>
    </source>
</evidence>